<accession>A0A100WB34</accession>
<gene>
    <name evidence="2" type="ORF">RMCC_2110</name>
</gene>
<dbReference type="RefSeq" id="WP_234811765.1">
    <property type="nucleotide sequence ID" value="NZ_BCSY01000036.1"/>
</dbReference>
<evidence type="ECO:0000313" key="3">
    <source>
        <dbReference type="Proteomes" id="UP000069443"/>
    </source>
</evidence>
<reference evidence="3" key="1">
    <citation type="journal article" date="2016" name="Genome Announc.">
        <title>Draft Genome Sequences of Five Rapidly Growing Mycobacterium Species, M. thermoresistibile, M. fortuitum subsp. acetamidolyticum, M. canariasense, M. brisbanense, and M. novocastrense.</title>
        <authorList>
            <person name="Katahira K."/>
            <person name="Ogura Y."/>
            <person name="Gotoh Y."/>
            <person name="Hayashi T."/>
        </authorList>
    </citation>
    <scope>NUCLEOTIDE SEQUENCE [LARGE SCALE GENOMIC DNA]</scope>
    <source>
        <strain evidence="3">JCM15298</strain>
    </source>
</reference>
<keyword evidence="3" id="KW-1185">Reference proteome</keyword>
<keyword evidence="1" id="KW-0472">Membrane</keyword>
<dbReference type="InterPro" id="IPR021903">
    <property type="entry name" value="DUF3515"/>
</dbReference>
<protein>
    <recommendedName>
        <fullName evidence="4">DUF3515 domain-containing protein</fullName>
    </recommendedName>
</protein>
<dbReference type="STRING" id="228230.RMCC_2110"/>
<evidence type="ECO:0000256" key="1">
    <source>
        <dbReference type="SAM" id="Phobius"/>
    </source>
</evidence>
<feature type="transmembrane region" description="Helical" evidence="1">
    <location>
        <begin position="18"/>
        <end position="39"/>
    </location>
</feature>
<dbReference type="AlphaFoldDB" id="A0A100WB34"/>
<reference evidence="3" key="2">
    <citation type="submission" date="2016-02" db="EMBL/GenBank/DDBJ databases">
        <title>Draft genome sequence of five rapidly growing Mycobacterium species.</title>
        <authorList>
            <person name="Katahira K."/>
            <person name="Gotou Y."/>
            <person name="Iida K."/>
            <person name="Ogura Y."/>
            <person name="Hayashi T."/>
        </authorList>
    </citation>
    <scope>NUCLEOTIDE SEQUENCE [LARGE SCALE GENOMIC DNA]</scope>
    <source>
        <strain evidence="3">JCM15298</strain>
    </source>
</reference>
<dbReference type="EMBL" id="BCSY01000036">
    <property type="protein sequence ID" value="GAS95144.1"/>
    <property type="molecule type" value="Genomic_DNA"/>
</dbReference>
<name>A0A100WB34_MYCCR</name>
<proteinExistence type="predicted"/>
<dbReference type="Proteomes" id="UP000069443">
    <property type="component" value="Unassembled WGS sequence"/>
</dbReference>
<evidence type="ECO:0008006" key="4">
    <source>
        <dbReference type="Google" id="ProtNLM"/>
    </source>
</evidence>
<organism evidence="2 3">
    <name type="scientific">Mycolicibacterium canariasense</name>
    <name type="common">Mycobacterium canariasense</name>
    <dbReference type="NCBI Taxonomy" id="228230"/>
    <lineage>
        <taxon>Bacteria</taxon>
        <taxon>Bacillati</taxon>
        <taxon>Actinomycetota</taxon>
        <taxon>Actinomycetes</taxon>
        <taxon>Mycobacteriales</taxon>
        <taxon>Mycobacteriaceae</taxon>
        <taxon>Mycolicibacterium</taxon>
    </lineage>
</organism>
<keyword evidence="1" id="KW-1133">Transmembrane helix</keyword>
<evidence type="ECO:0000313" key="2">
    <source>
        <dbReference type="EMBL" id="GAS95144.1"/>
    </source>
</evidence>
<comment type="caution">
    <text evidence="2">The sequence shown here is derived from an EMBL/GenBank/DDBJ whole genome shotgun (WGS) entry which is preliminary data.</text>
</comment>
<sequence>MPEPDIHADVHDGPPRGLIIAAAGVALAAVIVLLTLAAIRQSDPAPHPVAIAGAPAPAADSPQCAALLASLPDQLGDYHRAVAAEPVPAGAAAWQRTDPNADPVILRCGLDRPGGFMVGAPLQVVDEVSWFEVKGDGASTWFAVDRGIYVALTLPQGSGPSPIQVMSRTIAQVMPAQPLSPAPPS</sequence>
<keyword evidence="1" id="KW-0812">Transmembrane</keyword>
<dbReference type="Pfam" id="PF12028">
    <property type="entry name" value="DUF3515"/>
    <property type="match status" value="1"/>
</dbReference>